<keyword evidence="1" id="KW-1133">Transmembrane helix</keyword>
<dbReference type="GO" id="GO:0016491">
    <property type="term" value="F:oxidoreductase activity"/>
    <property type="evidence" value="ECO:0007669"/>
    <property type="project" value="UniProtKB-KW"/>
</dbReference>
<feature type="transmembrane region" description="Helical" evidence="1">
    <location>
        <begin position="277"/>
        <end position="296"/>
    </location>
</feature>
<dbReference type="Pfam" id="PF00487">
    <property type="entry name" value="FA_desaturase"/>
    <property type="match status" value="2"/>
</dbReference>
<feature type="transmembrane region" description="Helical" evidence="1">
    <location>
        <begin position="302"/>
        <end position="322"/>
    </location>
</feature>
<feature type="transmembrane region" description="Helical" evidence="1">
    <location>
        <begin position="65"/>
        <end position="85"/>
    </location>
</feature>
<sequence>MNDEVSHGAAFNDPGLNARIMRLRSLDNVTNLAFLAKEYLGVAVVAGAAVLFCERREGWGLAWAWDVPVVAAAIVLIGGLQHRLAGLGHEASHYTLLKNKTWNDLVGDLFCMFPILATVRLYRAFHLAHHRYTNDPERDPDLVLLGESKRVDQFPMTRGRFIREFYLRPLTDPLAFLKYQHDYVDVTVLGRPEDRPAAGTAEPGRHPSRLGTTLGWAYVVATFAAWGAVAAADRPIWNIYLGLAGTFLVLAVGAALPERAFLASSLRQPISARHEGMLRLVHYTWCLAALGLLHGATDGRSTTYFILLWMLPMSTSFFYFMLLRDVYQHTNADDGRLTNTRVFVVDPFTRWAVFVYGQDMHLPHHLFPGVPHYRLPQLHGLLKASHAAYATQAVECHGTFANRKGMPTILDELTAPRP</sequence>
<protein>
    <submittedName>
        <fullName evidence="3">Fatty acid desaturase</fullName>
        <ecNumber evidence="3">1.14.19.-</ecNumber>
    </submittedName>
</protein>
<gene>
    <name evidence="3" type="ORF">PZE19_28690</name>
</gene>
<proteinExistence type="predicted"/>
<comment type="caution">
    <text evidence="3">The sequence shown here is derived from an EMBL/GenBank/DDBJ whole genome shotgun (WGS) entry which is preliminary data.</text>
</comment>
<dbReference type="RefSeq" id="WP_277864031.1">
    <property type="nucleotide sequence ID" value="NZ_JARRAG010000002.1"/>
</dbReference>
<accession>A0ABT6FJN9</accession>
<reference evidence="3 4" key="1">
    <citation type="submission" date="2023-03" db="EMBL/GenBank/DDBJ databases">
        <title>Paludisphaera mucosa sp. nov. a novel planctomycete from northern fen.</title>
        <authorList>
            <person name="Ivanova A."/>
        </authorList>
    </citation>
    <scope>NUCLEOTIDE SEQUENCE [LARGE SCALE GENOMIC DNA]</scope>
    <source>
        <strain evidence="3 4">Pla2</strain>
    </source>
</reference>
<dbReference type="PANTHER" id="PTHR19353:SF19">
    <property type="entry name" value="DELTA(5) FATTY ACID DESATURASE C-RELATED"/>
    <property type="match status" value="1"/>
</dbReference>
<dbReference type="EMBL" id="JARRAG010000002">
    <property type="protein sequence ID" value="MDG3007759.1"/>
    <property type="molecule type" value="Genomic_DNA"/>
</dbReference>
<dbReference type="EC" id="1.14.19.-" evidence="3"/>
<dbReference type="InterPro" id="IPR005804">
    <property type="entry name" value="FA_desaturase_dom"/>
</dbReference>
<feature type="transmembrane region" description="Helical" evidence="1">
    <location>
        <begin position="213"/>
        <end position="231"/>
    </location>
</feature>
<evidence type="ECO:0000256" key="1">
    <source>
        <dbReference type="SAM" id="Phobius"/>
    </source>
</evidence>
<keyword evidence="1" id="KW-0812">Transmembrane</keyword>
<dbReference type="PANTHER" id="PTHR19353">
    <property type="entry name" value="FATTY ACID DESATURASE 2"/>
    <property type="match status" value="1"/>
</dbReference>
<keyword evidence="4" id="KW-1185">Reference proteome</keyword>
<evidence type="ECO:0000313" key="4">
    <source>
        <dbReference type="Proteomes" id="UP001216907"/>
    </source>
</evidence>
<name>A0ABT6FJN9_9BACT</name>
<feature type="transmembrane region" description="Helical" evidence="1">
    <location>
        <begin position="105"/>
        <end position="122"/>
    </location>
</feature>
<organism evidence="3 4">
    <name type="scientific">Paludisphaera mucosa</name>
    <dbReference type="NCBI Taxonomy" id="3030827"/>
    <lineage>
        <taxon>Bacteria</taxon>
        <taxon>Pseudomonadati</taxon>
        <taxon>Planctomycetota</taxon>
        <taxon>Planctomycetia</taxon>
        <taxon>Isosphaerales</taxon>
        <taxon>Isosphaeraceae</taxon>
        <taxon>Paludisphaera</taxon>
    </lineage>
</organism>
<dbReference type="InterPro" id="IPR012171">
    <property type="entry name" value="Fatty_acid_desaturase"/>
</dbReference>
<evidence type="ECO:0000313" key="3">
    <source>
        <dbReference type="EMBL" id="MDG3007759.1"/>
    </source>
</evidence>
<keyword evidence="3" id="KW-0560">Oxidoreductase</keyword>
<feature type="domain" description="Fatty acid desaturase" evidence="2">
    <location>
        <begin position="69"/>
        <end position="251"/>
    </location>
</feature>
<evidence type="ECO:0000259" key="2">
    <source>
        <dbReference type="Pfam" id="PF00487"/>
    </source>
</evidence>
<feature type="transmembrane region" description="Helical" evidence="1">
    <location>
        <begin position="237"/>
        <end position="256"/>
    </location>
</feature>
<dbReference type="Proteomes" id="UP001216907">
    <property type="component" value="Unassembled WGS sequence"/>
</dbReference>
<feature type="transmembrane region" description="Helical" evidence="1">
    <location>
        <begin position="32"/>
        <end position="53"/>
    </location>
</feature>
<keyword evidence="1" id="KW-0472">Membrane</keyword>
<feature type="domain" description="Fatty acid desaturase" evidence="2">
    <location>
        <begin position="276"/>
        <end position="384"/>
    </location>
</feature>